<keyword evidence="9" id="KW-1185">Reference proteome</keyword>
<keyword evidence="4 6" id="KW-0472">Membrane</keyword>
<proteinExistence type="inferred from homology"/>
<evidence type="ECO:0000256" key="4">
    <source>
        <dbReference type="ARBA" id="ARBA00023136"/>
    </source>
</evidence>
<dbReference type="EMBL" id="ACDN02000005">
    <property type="protein sequence ID" value="EQM94812.1"/>
    <property type="molecule type" value="Genomic_DNA"/>
</dbReference>
<feature type="transmembrane region" description="Helical" evidence="6">
    <location>
        <begin position="32"/>
        <end position="52"/>
    </location>
</feature>
<feature type="transmembrane region" description="Helical" evidence="6">
    <location>
        <begin position="146"/>
        <end position="170"/>
    </location>
</feature>
<keyword evidence="2 5" id="KW-0812">Transmembrane</keyword>
<accession>T5LQ58</accession>
<evidence type="ECO:0000256" key="5">
    <source>
        <dbReference type="RuleBase" id="RU003945"/>
    </source>
</evidence>
<sequence length="196" mass="22934">MITELLYYIFIFPLEQVLDWAFFTLFKASKNYGVSIILLSLVVNLFLLKIFLYTDKKAQQEADLKEKLDKRIKSWKSVYKRAKLYAFTQALYRQHKYHPIYALRSLGGLALQIPFFFAMYEIINKAEYLQSVRFLWIDDLSKPDSIMLFGLSIHILPLLMTAFTLINVFYSSKELGARVQGSLIALLFLVLLYSMP</sequence>
<evidence type="ECO:0000256" key="2">
    <source>
        <dbReference type="ARBA" id="ARBA00022692"/>
    </source>
</evidence>
<evidence type="ECO:0000256" key="3">
    <source>
        <dbReference type="ARBA" id="ARBA00022989"/>
    </source>
</evidence>
<reference evidence="8 9" key="1">
    <citation type="journal article" date="2014" name="Genome Announc.">
        <title>Draft genome sequences of six enterohepatic helicobacter species isolated from humans and one from rhesus macaques.</title>
        <authorList>
            <person name="Shen Z."/>
            <person name="Sheh A."/>
            <person name="Young S.K."/>
            <person name="Abouelliel A."/>
            <person name="Ward D.V."/>
            <person name="Earl A.M."/>
            <person name="Fox J.G."/>
        </authorList>
    </citation>
    <scope>NUCLEOTIDE SEQUENCE [LARGE SCALE GENOMIC DNA]</scope>
    <source>
        <strain evidence="8 9">ATCC 43879</strain>
    </source>
</reference>
<dbReference type="InterPro" id="IPR028055">
    <property type="entry name" value="YidC/Oxa/ALB_C"/>
</dbReference>
<dbReference type="GO" id="GO:0051205">
    <property type="term" value="P:protein insertion into membrane"/>
    <property type="evidence" value="ECO:0007669"/>
    <property type="project" value="TreeGrafter"/>
</dbReference>
<dbReference type="eggNOG" id="COG0706">
    <property type="taxonomic scope" value="Bacteria"/>
</dbReference>
<comment type="subcellular location">
    <subcellularLocation>
        <location evidence="1 5">Membrane</location>
        <topology evidence="1 5">Multi-pass membrane protein</topology>
    </subcellularLocation>
</comment>
<dbReference type="GO" id="GO:0032977">
    <property type="term" value="F:membrane insertase activity"/>
    <property type="evidence" value="ECO:0007669"/>
    <property type="project" value="InterPro"/>
</dbReference>
<feature type="domain" description="Membrane insertase YidC/Oxa/ALB C-terminal" evidence="7">
    <location>
        <begin position="32"/>
        <end position="196"/>
    </location>
</feature>
<organism evidence="8 9">
    <name type="scientific">Helicobacter bilis ATCC 43879</name>
    <dbReference type="NCBI Taxonomy" id="613026"/>
    <lineage>
        <taxon>Bacteria</taxon>
        <taxon>Pseudomonadati</taxon>
        <taxon>Campylobacterota</taxon>
        <taxon>Epsilonproteobacteria</taxon>
        <taxon>Campylobacterales</taxon>
        <taxon>Helicobacteraceae</taxon>
        <taxon>Helicobacter</taxon>
    </lineage>
</organism>
<dbReference type="GO" id="GO:0005886">
    <property type="term" value="C:plasma membrane"/>
    <property type="evidence" value="ECO:0007669"/>
    <property type="project" value="TreeGrafter"/>
</dbReference>
<dbReference type="AlphaFoldDB" id="T5LQ58"/>
<comment type="caution">
    <text evidence="8">The sequence shown here is derived from an EMBL/GenBank/DDBJ whole genome shotgun (WGS) entry which is preliminary data.</text>
</comment>
<feature type="transmembrane region" description="Helical" evidence="6">
    <location>
        <begin position="177"/>
        <end position="195"/>
    </location>
</feature>
<evidence type="ECO:0000259" key="7">
    <source>
        <dbReference type="Pfam" id="PF02096"/>
    </source>
</evidence>
<dbReference type="PANTHER" id="PTHR12428">
    <property type="entry name" value="OXA1"/>
    <property type="match status" value="1"/>
</dbReference>
<feature type="non-terminal residue" evidence="8">
    <location>
        <position position="196"/>
    </location>
</feature>
<keyword evidence="3 6" id="KW-1133">Transmembrane helix</keyword>
<dbReference type="InterPro" id="IPR001708">
    <property type="entry name" value="YidC/ALB3/OXA1/COX18"/>
</dbReference>
<name>T5LQ58_9HELI</name>
<dbReference type="HOGENOM" id="CLU_1392808_0_0_7"/>
<comment type="similarity">
    <text evidence="5">Belongs to the OXA1/ALB3/YidC family.</text>
</comment>
<gene>
    <name evidence="8" type="ORF">HRAG_02401</name>
</gene>
<dbReference type="PANTHER" id="PTHR12428:SF65">
    <property type="entry name" value="CYTOCHROME C OXIDASE ASSEMBLY PROTEIN COX18, MITOCHONDRIAL"/>
    <property type="match status" value="1"/>
</dbReference>
<evidence type="ECO:0000256" key="1">
    <source>
        <dbReference type="ARBA" id="ARBA00004141"/>
    </source>
</evidence>
<protein>
    <submittedName>
        <fullName evidence="8">YidC/Oxa1 family membrane protein insertase</fullName>
    </submittedName>
</protein>
<dbReference type="RefSeq" id="WP_020995472.1">
    <property type="nucleotide sequence ID" value="NZ_KI392032.1"/>
</dbReference>
<feature type="transmembrane region" description="Helical" evidence="6">
    <location>
        <begin position="101"/>
        <end position="123"/>
    </location>
</feature>
<dbReference type="Pfam" id="PF02096">
    <property type="entry name" value="60KD_IMP"/>
    <property type="match status" value="1"/>
</dbReference>
<feature type="transmembrane region" description="Helical" evidence="6">
    <location>
        <begin position="5"/>
        <end position="26"/>
    </location>
</feature>
<evidence type="ECO:0000256" key="6">
    <source>
        <dbReference type="SAM" id="Phobius"/>
    </source>
</evidence>
<dbReference type="Proteomes" id="UP000005085">
    <property type="component" value="Unassembled WGS sequence"/>
</dbReference>
<evidence type="ECO:0000313" key="9">
    <source>
        <dbReference type="Proteomes" id="UP000005085"/>
    </source>
</evidence>
<evidence type="ECO:0000313" key="8">
    <source>
        <dbReference type="EMBL" id="EQM94812.1"/>
    </source>
</evidence>